<dbReference type="Pfam" id="PF00583">
    <property type="entry name" value="Acetyltransf_1"/>
    <property type="match status" value="1"/>
</dbReference>
<protein>
    <recommendedName>
        <fullName evidence="1">N-acetyltransferase domain-containing protein</fullName>
    </recommendedName>
</protein>
<evidence type="ECO:0000259" key="1">
    <source>
        <dbReference type="PROSITE" id="PS51186"/>
    </source>
</evidence>
<proteinExistence type="predicted"/>
<evidence type="ECO:0000313" key="3">
    <source>
        <dbReference type="Proteomes" id="UP000326950"/>
    </source>
</evidence>
<dbReference type="InterPro" id="IPR000182">
    <property type="entry name" value="GNAT_dom"/>
</dbReference>
<name>A0A5N6UYN4_ASPTM</name>
<gene>
    <name evidence="2" type="ORF">BDV40DRAFT_264263</name>
</gene>
<dbReference type="AlphaFoldDB" id="A0A5N6UYN4"/>
<dbReference type="EMBL" id="ML738623">
    <property type="protein sequence ID" value="KAE8162921.1"/>
    <property type="molecule type" value="Genomic_DNA"/>
</dbReference>
<evidence type="ECO:0000313" key="2">
    <source>
        <dbReference type="EMBL" id="KAE8162921.1"/>
    </source>
</evidence>
<dbReference type="PROSITE" id="PS51186">
    <property type="entry name" value="GNAT"/>
    <property type="match status" value="1"/>
</dbReference>
<dbReference type="InterPro" id="IPR016181">
    <property type="entry name" value="Acyl_CoA_acyltransferase"/>
</dbReference>
<accession>A0A5N6UYN4</accession>
<reference evidence="2 3" key="1">
    <citation type="submission" date="2019-04" db="EMBL/GenBank/DDBJ databases">
        <title>Friends and foes A comparative genomics study of 23 Aspergillus species from section Flavi.</title>
        <authorList>
            <consortium name="DOE Joint Genome Institute"/>
            <person name="Kjaerbolling I."/>
            <person name="Vesth T."/>
            <person name="Frisvad J.C."/>
            <person name="Nybo J.L."/>
            <person name="Theobald S."/>
            <person name="Kildgaard S."/>
            <person name="Isbrandt T."/>
            <person name="Kuo A."/>
            <person name="Sato A."/>
            <person name="Lyhne E.K."/>
            <person name="Kogle M.E."/>
            <person name="Wiebenga A."/>
            <person name="Kun R.S."/>
            <person name="Lubbers R.J."/>
            <person name="Makela M.R."/>
            <person name="Barry K."/>
            <person name="Chovatia M."/>
            <person name="Clum A."/>
            <person name="Daum C."/>
            <person name="Haridas S."/>
            <person name="He G."/>
            <person name="LaButti K."/>
            <person name="Lipzen A."/>
            <person name="Mondo S."/>
            <person name="Riley R."/>
            <person name="Salamov A."/>
            <person name="Simmons B.A."/>
            <person name="Magnuson J.K."/>
            <person name="Henrissat B."/>
            <person name="Mortensen U.H."/>
            <person name="Larsen T.O."/>
            <person name="Devries R.P."/>
            <person name="Grigoriev I.V."/>
            <person name="Machida M."/>
            <person name="Baker S.E."/>
            <person name="Andersen M.R."/>
        </authorList>
    </citation>
    <scope>NUCLEOTIDE SEQUENCE [LARGE SCALE GENOMIC DNA]</scope>
    <source>
        <strain evidence="2 3">CBS 117626</strain>
    </source>
</reference>
<sequence>MAMEPKYKYSYFRVSKTDDVLVSAQKYRYLRLRALKESPGAFASTYEIESKFTKADWAYRLTVPDREIFICAATPIQTDPTQVDDMEWIGQVTLRGPLSRDEFTLPVESGQRPPKGDEEEERWQMLSLFALSEHRGNGLGGNLCREALQYLRNYRSDPPNIHVRLIVKPENHVTVNLYKRLGFIEAGKATLAEALIANGDGHCLPKDTSTAKYSDRTGLIMAFDITRP</sequence>
<dbReference type="Proteomes" id="UP000326950">
    <property type="component" value="Unassembled WGS sequence"/>
</dbReference>
<organism evidence="2 3">
    <name type="scientific">Aspergillus tamarii</name>
    <dbReference type="NCBI Taxonomy" id="41984"/>
    <lineage>
        <taxon>Eukaryota</taxon>
        <taxon>Fungi</taxon>
        <taxon>Dikarya</taxon>
        <taxon>Ascomycota</taxon>
        <taxon>Pezizomycotina</taxon>
        <taxon>Eurotiomycetes</taxon>
        <taxon>Eurotiomycetidae</taxon>
        <taxon>Eurotiales</taxon>
        <taxon>Aspergillaceae</taxon>
        <taxon>Aspergillus</taxon>
        <taxon>Aspergillus subgen. Circumdati</taxon>
    </lineage>
</organism>
<dbReference type="GO" id="GO:0016747">
    <property type="term" value="F:acyltransferase activity, transferring groups other than amino-acyl groups"/>
    <property type="evidence" value="ECO:0007669"/>
    <property type="project" value="InterPro"/>
</dbReference>
<keyword evidence="3" id="KW-1185">Reference proteome</keyword>
<feature type="domain" description="N-acetyltransferase" evidence="1">
    <location>
        <begin position="30"/>
        <end position="226"/>
    </location>
</feature>
<dbReference type="SUPFAM" id="SSF55729">
    <property type="entry name" value="Acyl-CoA N-acyltransferases (Nat)"/>
    <property type="match status" value="1"/>
</dbReference>
<dbReference type="Gene3D" id="3.40.630.30">
    <property type="match status" value="1"/>
</dbReference>
<dbReference type="OrthoDB" id="41532at2759"/>